<gene>
    <name evidence="1" type="ORF">O6H91_12G067800</name>
</gene>
<accession>A0ACC2C2W5</accession>
<evidence type="ECO:0000313" key="2">
    <source>
        <dbReference type="Proteomes" id="UP001162992"/>
    </source>
</evidence>
<sequence>MFGRAPKKSDNSRYYDILGVSKDASADELKKAYKKAAIKNHPDKGGDPEKFKELAQAYEVLSDPEKREIYDEYGEDALKDGMGGSGSSHNPFDIFESFFSGASPFGGGSRSSRRQRKGEDVIHPMKVSLEELYNGTSKSISLSRNVICPSCNGKGSKSGATSQCSGCQGSGMKVTIRQLGPGMIQQMQHVCPDCQGSGDMIDEKDRCPQCEGKKVVQDKKVLEVHVERGMQHGQKITFQGQADEAPDTVPGDIVIVLQVKDHAKFKRKGDDLFVEHTLSLVEALCGFKFILTHLDGRQLLVKSSPGEIVKPGQYKCINDEGMPHYQRPFMKGALYIHFAVDFPDSGSIPPEHCKALEAVLPPGPAVELTDMELDECEETTLHDVNFEEEMKRKQQQQLEADDEEEDDSAPRVQCAQQ</sequence>
<proteinExistence type="predicted"/>
<name>A0ACC2C2W5_DIPCM</name>
<dbReference type="EMBL" id="CM055103">
    <property type="protein sequence ID" value="KAJ7536399.1"/>
    <property type="molecule type" value="Genomic_DNA"/>
</dbReference>
<protein>
    <submittedName>
        <fullName evidence="1">Uncharacterized protein</fullName>
    </submittedName>
</protein>
<keyword evidence="2" id="KW-1185">Reference proteome</keyword>
<evidence type="ECO:0000313" key="1">
    <source>
        <dbReference type="EMBL" id="KAJ7536399.1"/>
    </source>
</evidence>
<dbReference type="Proteomes" id="UP001162992">
    <property type="component" value="Chromosome 12"/>
</dbReference>
<organism evidence="1 2">
    <name type="scientific">Diphasiastrum complanatum</name>
    <name type="common">Issler's clubmoss</name>
    <name type="synonym">Lycopodium complanatum</name>
    <dbReference type="NCBI Taxonomy" id="34168"/>
    <lineage>
        <taxon>Eukaryota</taxon>
        <taxon>Viridiplantae</taxon>
        <taxon>Streptophyta</taxon>
        <taxon>Embryophyta</taxon>
        <taxon>Tracheophyta</taxon>
        <taxon>Lycopodiopsida</taxon>
        <taxon>Lycopodiales</taxon>
        <taxon>Lycopodiaceae</taxon>
        <taxon>Lycopodioideae</taxon>
        <taxon>Diphasiastrum</taxon>
    </lineage>
</organism>
<reference evidence="2" key="1">
    <citation type="journal article" date="2024" name="Proc. Natl. Acad. Sci. U.S.A.">
        <title>Extraordinary preservation of gene collinearity over three hundred million years revealed in homosporous lycophytes.</title>
        <authorList>
            <person name="Li C."/>
            <person name="Wickell D."/>
            <person name="Kuo L.Y."/>
            <person name="Chen X."/>
            <person name="Nie B."/>
            <person name="Liao X."/>
            <person name="Peng D."/>
            <person name="Ji J."/>
            <person name="Jenkins J."/>
            <person name="Williams M."/>
            <person name="Shu S."/>
            <person name="Plott C."/>
            <person name="Barry K."/>
            <person name="Rajasekar S."/>
            <person name="Grimwood J."/>
            <person name="Han X."/>
            <person name="Sun S."/>
            <person name="Hou Z."/>
            <person name="He W."/>
            <person name="Dai G."/>
            <person name="Sun C."/>
            <person name="Schmutz J."/>
            <person name="Leebens-Mack J.H."/>
            <person name="Li F.W."/>
            <person name="Wang L."/>
        </authorList>
    </citation>
    <scope>NUCLEOTIDE SEQUENCE [LARGE SCALE GENOMIC DNA]</scope>
    <source>
        <strain evidence="2">cv. PW_Plant_1</strain>
    </source>
</reference>
<comment type="caution">
    <text evidence="1">The sequence shown here is derived from an EMBL/GenBank/DDBJ whole genome shotgun (WGS) entry which is preliminary data.</text>
</comment>